<gene>
    <name evidence="1" type="ORF">BKE30_01570</name>
</gene>
<reference evidence="1 2" key="1">
    <citation type="submission" date="2016-10" db="EMBL/GenBank/DDBJ databases">
        <title>Draft Genome sequence of Alkanindiges sp. strain H1.</title>
        <authorList>
            <person name="Subhash Y."/>
            <person name="Lee S."/>
        </authorList>
    </citation>
    <scope>NUCLEOTIDE SEQUENCE [LARGE SCALE GENOMIC DNA]</scope>
    <source>
        <strain evidence="1 2">H1</strain>
    </source>
</reference>
<accession>A0A1S8CZF5</accession>
<dbReference type="Proteomes" id="UP000192132">
    <property type="component" value="Unassembled WGS sequence"/>
</dbReference>
<evidence type="ECO:0000313" key="2">
    <source>
        <dbReference type="Proteomes" id="UP000192132"/>
    </source>
</evidence>
<proteinExistence type="predicted"/>
<keyword evidence="2" id="KW-1185">Reference proteome</keyword>
<dbReference type="EMBL" id="MLCN01000004">
    <property type="protein sequence ID" value="ONG41986.1"/>
    <property type="molecule type" value="Genomic_DNA"/>
</dbReference>
<dbReference type="RefSeq" id="WP_076876924.1">
    <property type="nucleotide sequence ID" value="NZ_MLCN01000004.1"/>
</dbReference>
<name>A0A1S8CZF5_9GAMM</name>
<comment type="caution">
    <text evidence="1">The sequence shown here is derived from an EMBL/GenBank/DDBJ whole genome shotgun (WGS) entry which is preliminary data.</text>
</comment>
<protein>
    <submittedName>
        <fullName evidence="1">Uncharacterized protein</fullName>
    </submittedName>
</protein>
<evidence type="ECO:0000313" key="1">
    <source>
        <dbReference type="EMBL" id="ONG41986.1"/>
    </source>
</evidence>
<dbReference type="AlphaFoldDB" id="A0A1S8CZF5"/>
<dbReference type="OrthoDB" id="8905914at2"/>
<sequence>MSSSNLELLDYIIFFESEPEWIHSDGWYYGVRFLVKRDKECLLVTLAPDEAELAVEWWQDGILRIKFKTVMAISWQIHSRDSQEWLWIQCNTERSIFCRIQLKPYIQVEWEMTW</sequence>
<organism evidence="1 2">
    <name type="scientific">Alkanindiges hydrocarboniclasticus</name>
    <dbReference type="NCBI Taxonomy" id="1907941"/>
    <lineage>
        <taxon>Bacteria</taxon>
        <taxon>Pseudomonadati</taxon>
        <taxon>Pseudomonadota</taxon>
        <taxon>Gammaproteobacteria</taxon>
        <taxon>Moraxellales</taxon>
        <taxon>Moraxellaceae</taxon>
        <taxon>Alkanindiges</taxon>
    </lineage>
</organism>